<protein>
    <submittedName>
        <fullName evidence="2">Uncharacterized protein</fullName>
    </submittedName>
</protein>
<name>W1PWE3_AMBTC</name>
<gene>
    <name evidence="2" type="ORF">AMTR_s00025p00165360</name>
</gene>
<reference evidence="3" key="1">
    <citation type="journal article" date="2013" name="Science">
        <title>The Amborella genome and the evolution of flowering plants.</title>
        <authorList>
            <consortium name="Amborella Genome Project"/>
        </authorList>
    </citation>
    <scope>NUCLEOTIDE SEQUENCE [LARGE SCALE GENOMIC DNA]</scope>
</reference>
<evidence type="ECO:0000313" key="2">
    <source>
        <dbReference type="EMBL" id="ERN12478.1"/>
    </source>
</evidence>
<proteinExistence type="predicted"/>
<dbReference type="Gramene" id="ERN12478">
    <property type="protein sequence ID" value="ERN12478"/>
    <property type="gene ID" value="AMTR_s00025p00165360"/>
</dbReference>
<evidence type="ECO:0000313" key="3">
    <source>
        <dbReference type="Proteomes" id="UP000017836"/>
    </source>
</evidence>
<dbReference type="Proteomes" id="UP000017836">
    <property type="component" value="Unassembled WGS sequence"/>
</dbReference>
<accession>W1PWE3</accession>
<feature type="region of interest" description="Disordered" evidence="1">
    <location>
        <begin position="91"/>
        <end position="110"/>
    </location>
</feature>
<organism evidence="2 3">
    <name type="scientific">Amborella trichopoda</name>
    <dbReference type="NCBI Taxonomy" id="13333"/>
    <lineage>
        <taxon>Eukaryota</taxon>
        <taxon>Viridiplantae</taxon>
        <taxon>Streptophyta</taxon>
        <taxon>Embryophyta</taxon>
        <taxon>Tracheophyta</taxon>
        <taxon>Spermatophyta</taxon>
        <taxon>Magnoliopsida</taxon>
        <taxon>Amborellales</taxon>
        <taxon>Amborellaceae</taxon>
        <taxon>Amborella</taxon>
    </lineage>
</organism>
<dbReference type="AlphaFoldDB" id="W1PWE3"/>
<keyword evidence="3" id="KW-1185">Reference proteome</keyword>
<dbReference type="HOGENOM" id="CLU_1752178_0_0_1"/>
<sequence length="149" mass="15790">MPPTTHKEPFRDRGHDVSLELTCAEPDGATPFPAIVCRGPPKVSSELPVGATPFPAIVCRGPPKVSSELPVLRPGRTPALTARYLTTQTLSFSQPTLPLPPPQPRRSLSSPKLRFDPLLVDPLAVVALDDPADAMVLEGEVPDSVSGDG</sequence>
<evidence type="ECO:0000256" key="1">
    <source>
        <dbReference type="SAM" id="MobiDB-lite"/>
    </source>
</evidence>
<dbReference type="EMBL" id="KI392614">
    <property type="protein sequence ID" value="ERN12478.1"/>
    <property type="molecule type" value="Genomic_DNA"/>
</dbReference>